<keyword evidence="3 15" id="KW-0820">tRNA-binding</keyword>
<keyword evidence="2" id="KW-0963">Cytoplasm</keyword>
<feature type="domain" description="Ribosomal RNA large subunit methyltransferase K/L-like methyltransferase" evidence="16">
    <location>
        <begin position="189"/>
        <end position="315"/>
    </location>
</feature>
<dbReference type="PRINTS" id="PR00507">
    <property type="entry name" value="N12N6MTFRASE"/>
</dbReference>
<accession>A0ABP0GNI5</accession>
<evidence type="ECO:0000256" key="1">
    <source>
        <dbReference type="ARBA" id="ARBA00004496"/>
    </source>
</evidence>
<dbReference type="InterPro" id="IPR029063">
    <property type="entry name" value="SAM-dependent_MTases_sf"/>
</dbReference>
<comment type="subcellular location">
    <subcellularLocation>
        <location evidence="1">Cytoplasm</location>
    </subcellularLocation>
</comment>
<proteinExistence type="inferred from homology"/>
<evidence type="ECO:0000259" key="16">
    <source>
        <dbReference type="Pfam" id="PF01170"/>
    </source>
</evidence>
<dbReference type="Pfam" id="PF25904">
    <property type="entry name" value="Tmrp11_N"/>
    <property type="match status" value="1"/>
</dbReference>
<dbReference type="Pfam" id="PF01170">
    <property type="entry name" value="UPF0020"/>
    <property type="match status" value="1"/>
</dbReference>
<evidence type="ECO:0000313" key="18">
    <source>
        <dbReference type="EMBL" id="CAK8693292.1"/>
    </source>
</evidence>
<feature type="domain" description="tRNA (guanine(10)-N(2))-methyltransferase TRMT11 N-terminal" evidence="17">
    <location>
        <begin position="4"/>
        <end position="179"/>
    </location>
</feature>
<dbReference type="Gene3D" id="3.40.50.150">
    <property type="entry name" value="Vaccinia Virus protein VP39"/>
    <property type="match status" value="1"/>
</dbReference>
<protein>
    <recommendedName>
        <fullName evidence="13">tRNA (guanine(10)-N(2))-methyltransferase TRMT11</fullName>
        <ecNumber evidence="12">2.1.1.214</ecNumber>
    </recommendedName>
    <alternativeName>
        <fullName evidence="14">tRNA methyltransferase 11 homolog</fullName>
    </alternativeName>
</protein>
<evidence type="ECO:0000256" key="6">
    <source>
        <dbReference type="ARBA" id="ARBA00022691"/>
    </source>
</evidence>
<keyword evidence="4 15" id="KW-0489">Methyltransferase</keyword>
<dbReference type="PROSITE" id="PS51627">
    <property type="entry name" value="SAM_MT_TRM11"/>
    <property type="match status" value="1"/>
</dbReference>
<dbReference type="InterPro" id="IPR016691">
    <property type="entry name" value="TRMT11"/>
</dbReference>
<dbReference type="EC" id="2.1.1.214" evidence="12"/>
<keyword evidence="19" id="KW-1185">Reference proteome</keyword>
<evidence type="ECO:0000256" key="3">
    <source>
        <dbReference type="ARBA" id="ARBA00022555"/>
    </source>
</evidence>
<evidence type="ECO:0000256" key="9">
    <source>
        <dbReference type="ARBA" id="ARBA00050985"/>
    </source>
</evidence>
<dbReference type="PIRSF" id="PIRSF017259">
    <property type="entry name" value="tRNA_mtfrase_TRM11"/>
    <property type="match status" value="1"/>
</dbReference>
<comment type="caution">
    <text evidence="18">The sequence shown here is derived from an EMBL/GenBank/DDBJ whole genome shotgun (WGS) entry which is preliminary data.</text>
</comment>
<reference evidence="18 19" key="1">
    <citation type="submission" date="2024-02" db="EMBL/GenBank/DDBJ databases">
        <authorList>
            <person name="Daric V."/>
            <person name="Darras S."/>
        </authorList>
    </citation>
    <scope>NUCLEOTIDE SEQUENCE [LARGE SCALE GENOMIC DNA]</scope>
</reference>
<evidence type="ECO:0000256" key="11">
    <source>
        <dbReference type="ARBA" id="ARBA00065434"/>
    </source>
</evidence>
<comment type="subunit">
    <text evidence="11">Part of the heterodimeric TRMT11-TRM112 methyltransferase complex; this complex forms an active tRNA methyltransferase, where TRMT112 acts as an activator of the catalytic subunit TRMT11.</text>
</comment>
<keyword evidence="6 15" id="KW-0949">S-adenosyl-L-methionine</keyword>
<organism evidence="18 19">
    <name type="scientific">Clavelina lepadiformis</name>
    <name type="common">Light-bulb sea squirt</name>
    <name type="synonym">Ascidia lepadiformis</name>
    <dbReference type="NCBI Taxonomy" id="159417"/>
    <lineage>
        <taxon>Eukaryota</taxon>
        <taxon>Metazoa</taxon>
        <taxon>Chordata</taxon>
        <taxon>Tunicata</taxon>
        <taxon>Ascidiacea</taxon>
        <taxon>Aplousobranchia</taxon>
        <taxon>Clavelinidae</taxon>
        <taxon>Clavelina</taxon>
    </lineage>
</organism>
<dbReference type="InterPro" id="IPR059073">
    <property type="entry name" value="TRMT11_N"/>
</dbReference>
<dbReference type="InterPro" id="IPR000241">
    <property type="entry name" value="RlmKL-like_Mtase"/>
</dbReference>
<name>A0ABP0GNI5_CLALP</name>
<evidence type="ECO:0000256" key="10">
    <source>
        <dbReference type="ARBA" id="ARBA00056270"/>
    </source>
</evidence>
<dbReference type="InterPro" id="IPR002052">
    <property type="entry name" value="DNA_methylase_N6_adenine_CS"/>
</dbReference>
<keyword evidence="5 15" id="KW-0808">Transferase</keyword>
<gene>
    <name evidence="18" type="ORF">CVLEPA_LOCUS26590</name>
</gene>
<dbReference type="Proteomes" id="UP001642483">
    <property type="component" value="Unassembled WGS sequence"/>
</dbReference>
<dbReference type="SUPFAM" id="SSF53335">
    <property type="entry name" value="S-adenosyl-L-methionine-dependent methyltransferases"/>
    <property type="match status" value="1"/>
</dbReference>
<evidence type="ECO:0000256" key="15">
    <source>
        <dbReference type="PROSITE-ProRule" id="PRU00959"/>
    </source>
</evidence>
<evidence type="ECO:0000313" key="19">
    <source>
        <dbReference type="Proteomes" id="UP001642483"/>
    </source>
</evidence>
<evidence type="ECO:0000256" key="5">
    <source>
        <dbReference type="ARBA" id="ARBA00022679"/>
    </source>
</evidence>
<dbReference type="PANTHER" id="PTHR13370">
    <property type="entry name" value="RNA METHYLASE-RELATED"/>
    <property type="match status" value="1"/>
</dbReference>
<evidence type="ECO:0000259" key="17">
    <source>
        <dbReference type="Pfam" id="PF25904"/>
    </source>
</evidence>
<keyword evidence="7 15" id="KW-0819">tRNA processing</keyword>
<evidence type="ECO:0000256" key="14">
    <source>
        <dbReference type="ARBA" id="ARBA00075308"/>
    </source>
</evidence>
<comment type="function">
    <text evidence="10">Catalytic subunit of the TRMT11-TRM112 methyltransferase complex, that specifically mediates the S-adenosyl-L-methionine-dependent N(2)-methylation of guanosine nucleotide at position 10 (m2G10) in tRNAs. This is one of the major tRNA (guanine-N(2))-methyltransferases.</text>
</comment>
<dbReference type="PROSITE" id="PS00092">
    <property type="entry name" value="N6_MTASE"/>
    <property type="match status" value="1"/>
</dbReference>
<comment type="catalytic activity">
    <reaction evidence="9">
        <text>guanosine(10) in tRNA + S-adenosyl-L-methionine = N(2)-methylguanosine(10) in tRNA + S-adenosyl-L-homocysteine + H(+)</text>
        <dbReference type="Rhea" id="RHEA:43128"/>
        <dbReference type="Rhea" id="RHEA-COMP:10355"/>
        <dbReference type="Rhea" id="RHEA-COMP:10357"/>
        <dbReference type="ChEBI" id="CHEBI:15378"/>
        <dbReference type="ChEBI" id="CHEBI:57856"/>
        <dbReference type="ChEBI" id="CHEBI:59789"/>
        <dbReference type="ChEBI" id="CHEBI:74269"/>
        <dbReference type="ChEBI" id="CHEBI:74481"/>
        <dbReference type="EC" id="2.1.1.214"/>
    </reaction>
    <physiologicalReaction direction="left-to-right" evidence="9">
        <dbReference type="Rhea" id="RHEA:43129"/>
    </physiologicalReaction>
</comment>
<evidence type="ECO:0000256" key="7">
    <source>
        <dbReference type="ARBA" id="ARBA00022694"/>
    </source>
</evidence>
<evidence type="ECO:0000256" key="13">
    <source>
        <dbReference type="ARBA" id="ARBA00067484"/>
    </source>
</evidence>
<comment type="similarity">
    <text evidence="15">Belongs to the class I-like SAM-binding methyltransferase superfamily. TRM11 methyltransferase family.</text>
</comment>
<sequence>MSIHYLMLFAQEKLKCAVPELESIGRIFGINLAEKWAKNQVDSSSMRLLGSINEQDVKNVMSRSVLTKSAFEIWGVGRNLSELKVSICAFPDTFKLKHFDESKTFAVRVKGIGKKVSLSEQVSKMDALEDVLPFHGKVNLTCPDAEFYIIEDYLDRVDGQSPAIPSAMYFGRLVCHGQRSLIDRYSLKKRKFIGNTSMDPTLAMVMANLACSTHGHLTCDPFVGTGSLLVAAAHFGSHVIGGDINYNILHAQGKSSRKGAGWREKDETVRQSLAGYKLGDKFVDVLVCDCARHAWNVGGKNLFDGIITDPPYGIREACQRVGSKREEPSVPSLPDGQFHIPEQTAYHLDDIFKDLINFSVKTLTPGGRLVYWLPVHRADYSDDVIPRHPMLRLVYNCEQILNSHSARRLIVMEKLPLKNGINSDCVIKSKIYSGHNAFRDRYFKV</sequence>
<keyword evidence="8 15" id="KW-0694">RNA-binding</keyword>
<evidence type="ECO:0000256" key="4">
    <source>
        <dbReference type="ARBA" id="ARBA00022603"/>
    </source>
</evidence>
<dbReference type="PANTHER" id="PTHR13370:SF3">
    <property type="entry name" value="TRNA (GUANINE(10)-N2)-METHYLTRANSFERASE HOMOLOG"/>
    <property type="match status" value="1"/>
</dbReference>
<evidence type="ECO:0000256" key="2">
    <source>
        <dbReference type="ARBA" id="ARBA00022490"/>
    </source>
</evidence>
<evidence type="ECO:0000256" key="12">
    <source>
        <dbReference type="ARBA" id="ARBA00066937"/>
    </source>
</evidence>
<dbReference type="EMBL" id="CAWYQH010000130">
    <property type="protein sequence ID" value="CAK8693292.1"/>
    <property type="molecule type" value="Genomic_DNA"/>
</dbReference>
<evidence type="ECO:0000256" key="8">
    <source>
        <dbReference type="ARBA" id="ARBA00022884"/>
    </source>
</evidence>